<evidence type="ECO:0000259" key="7">
    <source>
        <dbReference type="PROSITE" id="PS50893"/>
    </source>
</evidence>
<dbReference type="PANTHER" id="PTHR42711">
    <property type="entry name" value="ABC TRANSPORTER ATP-BINDING PROTEIN"/>
    <property type="match status" value="1"/>
</dbReference>
<dbReference type="GO" id="GO:0046677">
    <property type="term" value="P:response to antibiotic"/>
    <property type="evidence" value="ECO:0007669"/>
    <property type="project" value="UniProtKB-KW"/>
</dbReference>
<feature type="compositionally biased region" description="Basic and acidic residues" evidence="6">
    <location>
        <begin position="335"/>
        <end position="357"/>
    </location>
</feature>
<dbReference type="PROSITE" id="PS50893">
    <property type="entry name" value="ABC_TRANSPORTER_2"/>
    <property type="match status" value="1"/>
</dbReference>
<comment type="subcellular location">
    <subcellularLocation>
        <location evidence="1">Cell membrane</location>
        <topology evidence="1">Peripheral membrane protein</topology>
    </subcellularLocation>
</comment>
<feature type="region of interest" description="Disordered" evidence="6">
    <location>
        <begin position="1"/>
        <end position="37"/>
    </location>
</feature>
<evidence type="ECO:0000313" key="8">
    <source>
        <dbReference type="EMBL" id="NYH89629.1"/>
    </source>
</evidence>
<feature type="compositionally biased region" description="Low complexity" evidence="6">
    <location>
        <begin position="1"/>
        <end position="21"/>
    </location>
</feature>
<keyword evidence="5" id="KW-0046">Antibiotic resistance</keyword>
<dbReference type="EMBL" id="JACBZH010000001">
    <property type="protein sequence ID" value="NYH89629.1"/>
    <property type="molecule type" value="Genomic_DNA"/>
</dbReference>
<dbReference type="InterPro" id="IPR003593">
    <property type="entry name" value="AAA+_ATPase"/>
</dbReference>
<name>A0A852ZJ90_9ACTN</name>
<comment type="caution">
    <text evidence="8">The sequence shown here is derived from an EMBL/GenBank/DDBJ whole genome shotgun (WGS) entry which is preliminary data.</text>
</comment>
<dbReference type="GO" id="GO:0016887">
    <property type="term" value="F:ATP hydrolysis activity"/>
    <property type="evidence" value="ECO:0007669"/>
    <property type="project" value="InterPro"/>
</dbReference>
<dbReference type="Pfam" id="PF00005">
    <property type="entry name" value="ABC_tran"/>
    <property type="match status" value="1"/>
</dbReference>
<dbReference type="InterPro" id="IPR003439">
    <property type="entry name" value="ABC_transporter-like_ATP-bd"/>
</dbReference>
<gene>
    <name evidence="8" type="ORF">F4554_002267</name>
</gene>
<evidence type="ECO:0000256" key="4">
    <source>
        <dbReference type="ARBA" id="ARBA00022840"/>
    </source>
</evidence>
<evidence type="ECO:0000256" key="3">
    <source>
        <dbReference type="ARBA" id="ARBA00022741"/>
    </source>
</evidence>
<dbReference type="InterPro" id="IPR050763">
    <property type="entry name" value="ABC_transporter_ATP-binding"/>
</dbReference>
<dbReference type="SUPFAM" id="SSF52540">
    <property type="entry name" value="P-loop containing nucleoside triphosphate hydrolases"/>
    <property type="match status" value="1"/>
</dbReference>
<dbReference type="Proteomes" id="UP000579605">
    <property type="component" value="Unassembled WGS sequence"/>
</dbReference>
<evidence type="ECO:0000256" key="5">
    <source>
        <dbReference type="ARBA" id="ARBA00023251"/>
    </source>
</evidence>
<dbReference type="AlphaFoldDB" id="A0A852ZJ90"/>
<keyword evidence="9" id="KW-1185">Reference proteome</keyword>
<accession>A0A852ZJ90</accession>
<dbReference type="RefSeq" id="WP_337795971.1">
    <property type="nucleotide sequence ID" value="NZ_BAAARR010000008.1"/>
</dbReference>
<reference evidence="8 9" key="1">
    <citation type="submission" date="2020-07" db="EMBL/GenBank/DDBJ databases">
        <title>Sequencing the genomes of 1000 actinobacteria strains.</title>
        <authorList>
            <person name="Klenk H.-P."/>
        </authorList>
    </citation>
    <scope>NUCLEOTIDE SEQUENCE [LARGE SCALE GENOMIC DNA]</scope>
    <source>
        <strain evidence="8 9">DSM 18448</strain>
    </source>
</reference>
<dbReference type="CDD" id="cd03230">
    <property type="entry name" value="ABC_DR_subfamily_A"/>
    <property type="match status" value="1"/>
</dbReference>
<evidence type="ECO:0000256" key="2">
    <source>
        <dbReference type="ARBA" id="ARBA00022448"/>
    </source>
</evidence>
<feature type="compositionally biased region" description="Low complexity" evidence="6">
    <location>
        <begin position="28"/>
        <end position="37"/>
    </location>
</feature>
<dbReference type="InterPro" id="IPR017871">
    <property type="entry name" value="ABC_transporter-like_CS"/>
</dbReference>
<evidence type="ECO:0000313" key="9">
    <source>
        <dbReference type="Proteomes" id="UP000579605"/>
    </source>
</evidence>
<dbReference type="InterPro" id="IPR027417">
    <property type="entry name" value="P-loop_NTPase"/>
</dbReference>
<feature type="region of interest" description="Disordered" evidence="6">
    <location>
        <begin position="328"/>
        <end position="357"/>
    </location>
</feature>
<feature type="domain" description="ABC transporter" evidence="7">
    <location>
        <begin position="41"/>
        <end position="264"/>
    </location>
</feature>
<dbReference type="GO" id="GO:0005524">
    <property type="term" value="F:ATP binding"/>
    <property type="evidence" value="ECO:0007669"/>
    <property type="project" value="UniProtKB-KW"/>
</dbReference>
<dbReference type="SMART" id="SM00382">
    <property type="entry name" value="AAA"/>
    <property type="match status" value="1"/>
</dbReference>
<sequence>MQTTPSRTARSRTSSRTNFSRTSRRRTASSSSPPATTGMAVHLSGLVKSYGEVHAVRGVDLDIAPGEVVALLGPNGAGKSTTVDMLLGLARPDQGSVAVFGAEPQQAVAQGHVGAMLQAGSLLPDATVGELVAMFAALHRAPLPVEEALERAGISELADRPTGKLSGGQAQRVRFALAVVPDPDLLVLDEPTVGMDVESRRAFWAAMRNLTAAGRTVLFATHYLDEADDYADRVVLMRSGRIIADGTADAIKNQVSGRRIGARIPGADPARLRALPGVSDVAVHGDRVTLDCTDADAALRALLSAYEQASDLEVRSVDLEDAVVALTSAADDQSDEARTGAAHDDAAHSRTDQESRP</sequence>
<dbReference type="PANTHER" id="PTHR42711:SF17">
    <property type="entry name" value="ABC TRANSPORTER ATP-BINDING PROTEIN"/>
    <property type="match status" value="1"/>
</dbReference>
<organism evidence="8 9">
    <name type="scientific">Actinopolymorpha rutila</name>
    <dbReference type="NCBI Taxonomy" id="446787"/>
    <lineage>
        <taxon>Bacteria</taxon>
        <taxon>Bacillati</taxon>
        <taxon>Actinomycetota</taxon>
        <taxon>Actinomycetes</taxon>
        <taxon>Propionibacteriales</taxon>
        <taxon>Actinopolymorphaceae</taxon>
        <taxon>Actinopolymorpha</taxon>
    </lineage>
</organism>
<proteinExistence type="predicted"/>
<dbReference type="GO" id="GO:0005886">
    <property type="term" value="C:plasma membrane"/>
    <property type="evidence" value="ECO:0007669"/>
    <property type="project" value="UniProtKB-SubCell"/>
</dbReference>
<keyword evidence="2" id="KW-0813">Transport</keyword>
<protein>
    <submittedName>
        <fullName evidence="8">ABC-2 type transport system ATP-binding protein</fullName>
    </submittedName>
</protein>
<evidence type="ECO:0000256" key="6">
    <source>
        <dbReference type="SAM" id="MobiDB-lite"/>
    </source>
</evidence>
<dbReference type="Gene3D" id="3.40.50.300">
    <property type="entry name" value="P-loop containing nucleotide triphosphate hydrolases"/>
    <property type="match status" value="1"/>
</dbReference>
<keyword evidence="4 8" id="KW-0067">ATP-binding</keyword>
<keyword evidence="3" id="KW-0547">Nucleotide-binding</keyword>
<dbReference type="PROSITE" id="PS00211">
    <property type="entry name" value="ABC_TRANSPORTER_1"/>
    <property type="match status" value="1"/>
</dbReference>
<evidence type="ECO:0000256" key="1">
    <source>
        <dbReference type="ARBA" id="ARBA00004202"/>
    </source>
</evidence>